<proteinExistence type="predicted"/>
<reference evidence="3" key="3">
    <citation type="submission" date="2017-05" db="EMBL/GenBank/DDBJ databases">
        <authorList>
            <person name="Song R."/>
            <person name="Chenine A.L."/>
            <person name="Ruprecht R.M."/>
        </authorList>
    </citation>
    <scope>NUCLEOTIDE SEQUENCE</scope>
    <source>
        <strain evidence="3">SCGC AB-777_F03</strain>
    </source>
</reference>
<sequence length="87" mass="10525">MKVKVTRNYQITIPAKIRKKLNIKEGQYLIVEEDEKNNAIIIKPIEWVKLRLGKKLTQEDINKAIEKYDKDIVEEEYPEIKRWKKKE</sequence>
<dbReference type="RefSeq" id="WP_228615461.1">
    <property type="nucleotide sequence ID" value="NZ_QEFP02000016.1"/>
</dbReference>
<dbReference type="Gene3D" id="2.10.260.10">
    <property type="match status" value="1"/>
</dbReference>
<dbReference type="NCBIfam" id="TIGR01439">
    <property type="entry name" value="lp_hng_hel_AbrB"/>
    <property type="match status" value="1"/>
</dbReference>
<evidence type="ECO:0000259" key="1">
    <source>
        <dbReference type="PROSITE" id="PS51740"/>
    </source>
</evidence>
<reference evidence="3" key="1">
    <citation type="journal article" date="2015" name="Appl. Environ. Microbiol.">
        <title>Nanoarchaeota, Their Sulfolobales Host, and Nanoarchaeota Virus Distribution across Yellowstone National Park Hot Springs.</title>
        <authorList>
            <person name="Munson-McGee J.H."/>
            <person name="Field E.K."/>
            <person name="Bateson M."/>
            <person name="Rooney C."/>
            <person name="Stepanauskas R."/>
            <person name="Young M.J."/>
        </authorList>
    </citation>
    <scope>NUCLEOTIDE SEQUENCE [LARGE SCALE GENOMIC DNA]</scope>
    <source>
        <strain evidence="3">SCGC AB-777_F03</strain>
    </source>
</reference>
<dbReference type="EMBL" id="QEFP02000016">
    <property type="protein sequence ID" value="MCC5447237.1"/>
    <property type="molecule type" value="Genomic_DNA"/>
</dbReference>
<dbReference type="InterPro" id="IPR007159">
    <property type="entry name" value="SpoVT-AbrB_dom"/>
</dbReference>
<dbReference type="AlphaFoldDB" id="A0A2T9WLA6"/>
<evidence type="ECO:0000313" key="3">
    <source>
        <dbReference type="EMBL" id="PVU68608.1"/>
    </source>
</evidence>
<evidence type="ECO:0000313" key="2">
    <source>
        <dbReference type="EMBL" id="MCC5447237.1"/>
    </source>
</evidence>
<name>A0A2T9WLA6_NANST</name>
<dbReference type="PROSITE" id="PS51740">
    <property type="entry name" value="SPOVT_ABRB"/>
    <property type="match status" value="1"/>
</dbReference>
<dbReference type="PANTHER" id="PTHR34860">
    <property type="entry name" value="REPRESSOR-LIKE PROTEIN SSO7C3"/>
    <property type="match status" value="1"/>
</dbReference>
<accession>A0A2T9WLA6</accession>
<dbReference type="SMART" id="SM00966">
    <property type="entry name" value="SpoVT_AbrB"/>
    <property type="match status" value="1"/>
</dbReference>
<gene>
    <name evidence="2" type="ORF">DDW03_002365</name>
    <name evidence="3" type="ORF">DDW03_01685</name>
</gene>
<keyword evidence="2" id="KW-0238">DNA-binding</keyword>
<dbReference type="InterPro" id="IPR052975">
    <property type="entry name" value="Repressor-like_regulatory"/>
</dbReference>
<reference evidence="2" key="4">
    <citation type="submission" date="2021-11" db="EMBL/GenBank/DDBJ databases">
        <authorList>
            <person name="Munson-Mcgee J."/>
            <person name="Field E."/>
            <person name="Bateson M."/>
            <person name="Rooney C."/>
            <person name="Stepanauskas R."/>
            <person name="Young M."/>
        </authorList>
    </citation>
    <scope>NUCLEOTIDE SEQUENCE</scope>
    <source>
        <strain evidence="2">SCGC AB-777_F03</strain>
    </source>
</reference>
<dbReference type="InterPro" id="IPR037914">
    <property type="entry name" value="SpoVT-AbrB_sf"/>
</dbReference>
<reference evidence="2" key="2">
    <citation type="submission" date="2017-05" db="EMBL/GenBank/DDBJ databases">
        <authorList>
            <person name="Munson-Mcgee J.H."/>
        </authorList>
    </citation>
    <scope>NUCLEOTIDE SEQUENCE</scope>
    <source>
        <strain evidence="2">SCGC AB-777_F03</strain>
    </source>
</reference>
<dbReference type="SUPFAM" id="SSF89447">
    <property type="entry name" value="AbrB/MazE/MraZ-like"/>
    <property type="match status" value="1"/>
</dbReference>
<dbReference type="GO" id="GO:0003677">
    <property type="term" value="F:DNA binding"/>
    <property type="evidence" value="ECO:0007669"/>
    <property type="project" value="UniProtKB-KW"/>
</dbReference>
<feature type="domain" description="SpoVT-AbrB" evidence="1">
    <location>
        <begin position="1"/>
        <end position="47"/>
    </location>
</feature>
<dbReference type="EMBL" id="QEFP01000006">
    <property type="protein sequence ID" value="PVU68608.1"/>
    <property type="molecule type" value="Genomic_DNA"/>
</dbReference>
<dbReference type="Proteomes" id="UP000245509">
    <property type="component" value="Unassembled WGS sequence"/>
</dbReference>
<protein>
    <submittedName>
        <fullName evidence="3">AbrB family transcriptional regulator</fullName>
    </submittedName>
    <submittedName>
        <fullName evidence="2">AbrB/MazE/SpoVT family DNA-binding domain-containing protein</fullName>
    </submittedName>
</protein>
<dbReference type="PANTHER" id="PTHR34860:SF6">
    <property type="entry name" value="REPRESSOR-LIKE PROTEIN SSO7C3"/>
    <property type="match status" value="1"/>
</dbReference>
<organism evidence="3">
    <name type="scientific">Nanobsidianus stetteri</name>
    <dbReference type="NCBI Taxonomy" id="1294122"/>
    <lineage>
        <taxon>Archaea</taxon>
        <taxon>Nanobdellota</taxon>
        <taxon>Candidatus Nanoarchaeia</taxon>
        <taxon>Nanoarchaeales</taxon>
        <taxon>Nanopusillaceae</taxon>
        <taxon>Candidatus Nanobsidianus</taxon>
    </lineage>
</organism>
<dbReference type="Pfam" id="PF04014">
    <property type="entry name" value="MazE_antitoxin"/>
    <property type="match status" value="1"/>
</dbReference>
<comment type="caution">
    <text evidence="3">The sequence shown here is derived from an EMBL/GenBank/DDBJ whole genome shotgun (WGS) entry which is preliminary data.</text>
</comment>